<feature type="domain" description="Isochorismatase-like" evidence="2">
    <location>
        <begin position="26"/>
        <end position="133"/>
    </location>
</feature>
<feature type="non-terminal residue" evidence="3">
    <location>
        <position position="134"/>
    </location>
</feature>
<evidence type="ECO:0000256" key="1">
    <source>
        <dbReference type="ARBA" id="ARBA00022801"/>
    </source>
</evidence>
<dbReference type="AlphaFoldDB" id="W4LUR6"/>
<accession>W4LUR6</accession>
<gene>
    <name evidence="3" type="ORF">ETSY2_37720</name>
</gene>
<dbReference type="EMBL" id="AZHX01001649">
    <property type="protein sequence ID" value="ETX01182.1"/>
    <property type="molecule type" value="Genomic_DNA"/>
</dbReference>
<dbReference type="PANTHER" id="PTHR43540:SF1">
    <property type="entry name" value="ISOCHORISMATASE HYDROLASE"/>
    <property type="match status" value="1"/>
</dbReference>
<dbReference type="SUPFAM" id="SSF52499">
    <property type="entry name" value="Isochorismatase-like hydrolases"/>
    <property type="match status" value="1"/>
</dbReference>
<evidence type="ECO:0000313" key="4">
    <source>
        <dbReference type="Proteomes" id="UP000019140"/>
    </source>
</evidence>
<organism evidence="3 4">
    <name type="scientific">Candidatus Entotheonella gemina</name>
    <dbReference type="NCBI Taxonomy" id="1429439"/>
    <lineage>
        <taxon>Bacteria</taxon>
        <taxon>Pseudomonadati</taxon>
        <taxon>Nitrospinota/Tectimicrobiota group</taxon>
        <taxon>Candidatus Tectimicrobiota</taxon>
        <taxon>Candidatus Entotheonellia</taxon>
        <taxon>Candidatus Entotheonellales</taxon>
        <taxon>Candidatus Entotheonellaceae</taxon>
        <taxon>Candidatus Entotheonella</taxon>
    </lineage>
</organism>
<sequence length="134" mass="14982">MDLSQAEDYYNHIGFANRVGFGTKPALLIIDCNHGCANPSVSPIGIEMSEEIKQIRRLLDLARDKQIPVVHTTVVYSEGQFRDGGWFVKKVPALEVLRPDSKETQIIPELAPEPGELVLEKRFPSGFYGTNMHS</sequence>
<comment type="caution">
    <text evidence="3">The sequence shown here is derived from an EMBL/GenBank/DDBJ whole genome shotgun (WGS) entry which is preliminary data.</text>
</comment>
<dbReference type="Pfam" id="PF00857">
    <property type="entry name" value="Isochorismatase"/>
    <property type="match status" value="1"/>
</dbReference>
<evidence type="ECO:0000313" key="3">
    <source>
        <dbReference type="EMBL" id="ETX01182.1"/>
    </source>
</evidence>
<keyword evidence="1" id="KW-0378">Hydrolase</keyword>
<protein>
    <recommendedName>
        <fullName evidence="2">Isochorismatase-like domain-containing protein</fullName>
    </recommendedName>
</protein>
<dbReference type="InterPro" id="IPR036380">
    <property type="entry name" value="Isochorismatase-like_sf"/>
</dbReference>
<keyword evidence="4" id="KW-1185">Reference proteome</keyword>
<dbReference type="InterPro" id="IPR050272">
    <property type="entry name" value="Isochorismatase-like_hydrls"/>
</dbReference>
<evidence type="ECO:0000259" key="2">
    <source>
        <dbReference type="Pfam" id="PF00857"/>
    </source>
</evidence>
<dbReference type="PANTHER" id="PTHR43540">
    <property type="entry name" value="PEROXYUREIDOACRYLATE/UREIDOACRYLATE AMIDOHYDROLASE-RELATED"/>
    <property type="match status" value="1"/>
</dbReference>
<dbReference type="Gene3D" id="3.40.50.850">
    <property type="entry name" value="Isochorismatase-like"/>
    <property type="match status" value="1"/>
</dbReference>
<dbReference type="Proteomes" id="UP000019140">
    <property type="component" value="Unassembled WGS sequence"/>
</dbReference>
<reference evidence="3 4" key="1">
    <citation type="journal article" date="2014" name="Nature">
        <title>An environmental bacterial taxon with a large and distinct metabolic repertoire.</title>
        <authorList>
            <person name="Wilson M.C."/>
            <person name="Mori T."/>
            <person name="Ruckert C."/>
            <person name="Uria A.R."/>
            <person name="Helf M.J."/>
            <person name="Takada K."/>
            <person name="Gernert C."/>
            <person name="Steffens U.A."/>
            <person name="Heycke N."/>
            <person name="Schmitt S."/>
            <person name="Rinke C."/>
            <person name="Helfrich E.J."/>
            <person name="Brachmann A.O."/>
            <person name="Gurgui C."/>
            <person name="Wakimoto T."/>
            <person name="Kracht M."/>
            <person name="Crusemann M."/>
            <person name="Hentschel U."/>
            <person name="Abe I."/>
            <person name="Matsunaga S."/>
            <person name="Kalinowski J."/>
            <person name="Takeyama H."/>
            <person name="Piel J."/>
        </authorList>
    </citation>
    <scope>NUCLEOTIDE SEQUENCE [LARGE SCALE GENOMIC DNA]</scope>
    <source>
        <strain evidence="4">TSY2</strain>
    </source>
</reference>
<dbReference type="GO" id="GO:0016787">
    <property type="term" value="F:hydrolase activity"/>
    <property type="evidence" value="ECO:0007669"/>
    <property type="project" value="UniProtKB-KW"/>
</dbReference>
<name>W4LUR6_9BACT</name>
<proteinExistence type="predicted"/>
<dbReference type="InterPro" id="IPR000868">
    <property type="entry name" value="Isochorismatase-like_dom"/>
</dbReference>
<dbReference type="HOGENOM" id="CLU_1910960_0_0_7"/>